<proteinExistence type="predicted"/>
<name>A0A6J4SYL0_9ACTN</name>
<dbReference type="EMBL" id="CADCVT010000239">
    <property type="protein sequence ID" value="CAA9508681.1"/>
    <property type="molecule type" value="Genomic_DNA"/>
</dbReference>
<gene>
    <name evidence="2" type="ORF">AVDCRST_MAG85-2205</name>
</gene>
<protein>
    <submittedName>
        <fullName evidence="2">Uncharacterized protein</fullName>
    </submittedName>
</protein>
<organism evidence="2">
    <name type="scientific">uncultured Solirubrobacteraceae bacterium</name>
    <dbReference type="NCBI Taxonomy" id="1162706"/>
    <lineage>
        <taxon>Bacteria</taxon>
        <taxon>Bacillati</taxon>
        <taxon>Actinomycetota</taxon>
        <taxon>Thermoleophilia</taxon>
        <taxon>Solirubrobacterales</taxon>
        <taxon>Solirubrobacteraceae</taxon>
        <taxon>environmental samples</taxon>
    </lineage>
</organism>
<feature type="signal peptide" evidence="1">
    <location>
        <begin position="1"/>
        <end position="23"/>
    </location>
</feature>
<accession>A0A6J4SYL0</accession>
<dbReference type="AlphaFoldDB" id="A0A6J4SYL0"/>
<evidence type="ECO:0000313" key="2">
    <source>
        <dbReference type="EMBL" id="CAA9508681.1"/>
    </source>
</evidence>
<feature type="chain" id="PRO_5026967096" evidence="1">
    <location>
        <begin position="24"/>
        <end position="305"/>
    </location>
</feature>
<evidence type="ECO:0000256" key="1">
    <source>
        <dbReference type="SAM" id="SignalP"/>
    </source>
</evidence>
<keyword evidence="1" id="KW-0732">Signal</keyword>
<sequence>MRHWFAVLAVGASVLAAPADASAQFTDKLYHGTTARGAEVQLVTYEADRVESATVRWTARCRQFEEPAELFSTAEVLPRTSDRREFSVVTTSRLDSDDVRLRSPATAKVELALTGRRRRVPGRPGAESWIGTVEATIEIRADARPNRLLERCGMRRTAVRVWREGLGTGTWAMNGDPGETLLDGRPRSFDRTNSTMVAYGNREEITVAVESGVDDWFASFTAPENGALVKGARYTVSRDAIGPPEPARMRLSSSAPRCNGHSGEFTVNDARYNERGRLRSLRLSFVHFCDTTPALRGTLAWRASR</sequence>
<reference evidence="2" key="1">
    <citation type="submission" date="2020-02" db="EMBL/GenBank/DDBJ databases">
        <authorList>
            <person name="Meier V. D."/>
        </authorList>
    </citation>
    <scope>NUCLEOTIDE SEQUENCE</scope>
    <source>
        <strain evidence="2">AVDCRST_MAG85</strain>
    </source>
</reference>